<dbReference type="AlphaFoldDB" id="A0A6C0Y970"/>
<keyword evidence="1" id="KW-0614">Plasmid</keyword>
<proteinExistence type="predicted"/>
<evidence type="ECO:0000313" key="1">
    <source>
        <dbReference type="EMBL" id="QIC72135.1"/>
    </source>
</evidence>
<sequence length="218" mass="24361">MQLTSALLSANFGMSAPNVRIYELFSNIQSKDLTHGDHVLTPYFTQVSIKAVCCDEEDATVPSKIVSHLDVAGTVVLPSIDPAKPVHFTFNRLFRFDELVSQIDDHLSGKHYVKLSSQDLAVYHVKMFAVQVQAYLLRLLINLGYDQITQSKVVASWLGTATAEKDLLEPHEVEVGKDVAYVTHEVSQFVHSQVLSQLIGMLTVEYAQDKRPNQLYIA</sequence>
<organism evidence="1 2">
    <name type="scientific">Acinetobacter indicus</name>
    <dbReference type="NCBI Taxonomy" id="756892"/>
    <lineage>
        <taxon>Bacteria</taxon>
        <taxon>Pseudomonadati</taxon>
        <taxon>Pseudomonadota</taxon>
        <taxon>Gammaproteobacteria</taxon>
        <taxon>Moraxellales</taxon>
        <taxon>Moraxellaceae</taxon>
        <taxon>Acinetobacter</taxon>
    </lineage>
</organism>
<dbReference type="RefSeq" id="WP_163146694.1">
    <property type="nucleotide sequence ID" value="NZ_CP044458.1"/>
</dbReference>
<protein>
    <submittedName>
        <fullName evidence="1">Uncharacterized protein</fullName>
    </submittedName>
</protein>
<evidence type="ECO:0000313" key="2">
    <source>
        <dbReference type="Proteomes" id="UP000503440"/>
    </source>
</evidence>
<dbReference type="EMBL" id="CP044458">
    <property type="protein sequence ID" value="QIC72135.1"/>
    <property type="molecule type" value="Genomic_DNA"/>
</dbReference>
<dbReference type="Proteomes" id="UP000503440">
    <property type="component" value="Plasmid pB18-3"/>
</dbReference>
<gene>
    <name evidence="1" type="ORF">FSC09_17400</name>
</gene>
<geneLocation type="plasmid" evidence="2">
    <name>pb18-3</name>
</geneLocation>
<reference evidence="1 2" key="1">
    <citation type="submission" date="2019-09" db="EMBL/GenBank/DDBJ databases">
        <title>Non-baumannii Acinetobacter spp. carrying blaNDM-1 isolated in China.</title>
        <authorList>
            <person name="Cui C."/>
            <person name="Chen C."/>
            <person name="Sun J."/>
            <person name="Liu Y."/>
        </authorList>
    </citation>
    <scope>NUCLEOTIDE SEQUENCE [LARGE SCALE GENOMIC DNA]</scope>
    <source>
        <strain evidence="1 2">B18</strain>
        <plasmid evidence="2">pb18-3</plasmid>
    </source>
</reference>
<name>A0A6C0Y970_9GAMM</name>
<accession>A0A6C0Y970</accession>